<comment type="caution">
    <text evidence="1">The sequence shown here is derived from an EMBL/GenBank/DDBJ whole genome shotgun (WGS) entry which is preliminary data.</text>
</comment>
<dbReference type="Proteomes" id="UP000005709">
    <property type="component" value="Unassembled WGS sequence"/>
</dbReference>
<protein>
    <submittedName>
        <fullName evidence="1">Uncharacterized protein</fullName>
    </submittedName>
</protein>
<keyword evidence="2" id="KW-1185">Reference proteome</keyword>
<dbReference type="EMBL" id="ACYG01000030">
    <property type="protein sequence ID" value="EEV16558.1"/>
    <property type="molecule type" value="Genomic_DNA"/>
</dbReference>
<evidence type="ECO:0000313" key="1">
    <source>
        <dbReference type="EMBL" id="EEV16558.1"/>
    </source>
</evidence>
<accession>C8PKE9</accession>
<organism evidence="1 2">
    <name type="scientific">Campylobacter gracilis RM3268</name>
    <dbReference type="NCBI Taxonomy" id="553220"/>
    <lineage>
        <taxon>Bacteria</taxon>
        <taxon>Pseudomonadati</taxon>
        <taxon>Campylobacterota</taxon>
        <taxon>Epsilonproteobacteria</taxon>
        <taxon>Campylobacterales</taxon>
        <taxon>Campylobacteraceae</taxon>
        <taxon>Campylobacter</taxon>
    </lineage>
</organism>
<name>C8PKE9_9BACT</name>
<dbReference type="AlphaFoldDB" id="C8PKE9"/>
<proteinExistence type="predicted"/>
<gene>
    <name evidence="1" type="ORF">CAMGR0001_0170</name>
</gene>
<sequence length="52" mass="6490">MRRLRFFARPLLNQTTSKGKEFFNKHFRFAIDLKRLNFYKILWRLLKNSKIS</sequence>
<evidence type="ECO:0000313" key="2">
    <source>
        <dbReference type="Proteomes" id="UP000005709"/>
    </source>
</evidence>
<reference evidence="1 2" key="1">
    <citation type="submission" date="2009-07" db="EMBL/GenBank/DDBJ databases">
        <authorList>
            <person name="Madupu R."/>
            <person name="Sebastian Y."/>
            <person name="Durkin A.S."/>
            <person name="Torralba M."/>
            <person name="Methe B."/>
            <person name="Sutton G.G."/>
            <person name="Strausberg R.L."/>
            <person name="Nelson K.E."/>
        </authorList>
    </citation>
    <scope>NUCLEOTIDE SEQUENCE [LARGE SCALE GENOMIC DNA]</scope>
    <source>
        <strain evidence="1 2">RM3268</strain>
    </source>
</reference>